<evidence type="ECO:0000256" key="7">
    <source>
        <dbReference type="PROSITE-ProRule" id="PRU00042"/>
    </source>
</evidence>
<evidence type="ECO:0000256" key="6">
    <source>
        <dbReference type="ARBA" id="ARBA00023242"/>
    </source>
</evidence>
<keyword evidence="2" id="KW-0479">Metal-binding</keyword>
<feature type="region of interest" description="Disordered" evidence="8">
    <location>
        <begin position="299"/>
        <end position="360"/>
    </location>
</feature>
<gene>
    <name evidence="10" type="ORF">SAPIO_CDS10696</name>
</gene>
<evidence type="ECO:0000256" key="1">
    <source>
        <dbReference type="ARBA" id="ARBA00004123"/>
    </source>
</evidence>
<evidence type="ECO:0000256" key="4">
    <source>
        <dbReference type="ARBA" id="ARBA00022771"/>
    </source>
</evidence>
<feature type="region of interest" description="Disordered" evidence="8">
    <location>
        <begin position="563"/>
        <end position="639"/>
    </location>
</feature>
<evidence type="ECO:0000256" key="8">
    <source>
        <dbReference type="SAM" id="MobiDB-lite"/>
    </source>
</evidence>
<sequence length="639" mass="71501">MDYDRVSYPLQSQDSTSMIWTYIAEDEPWNGHGVSQLNTQQYGSMQSLAFQRYRNNDASDYGTNPAPTLASDSGYASQRRPIPGDDSLCGESILDPEIQAIESGFDQFGLISAPVPRFPNLQSQSTPKHSVSDWVCPDCSSSFKNKTTLNLPSQSQDILRAIGSLGLDPAESRASARRGGDEQDGLQAELETLLEEPELPASSATSRQRHVADISQKIKAADLDSQSPTALSGPATSTFAPPTEIYQTATGFENPLAHAMPGVQTHASIKSQPVFCAKRSDGSYVDANTPLTVLAQKRAVGDNPQGREDSVHDHTTQPGCEIDSPVAFPIDSPRGLADTDTLDNTEAQNGFLHNPSTKSSALQSDQEIFQLLEEIPEHILQSFMERKLRNTSMDTDEVRDDPGSVAATQKHEHGCSECDKSFPRKCELNKHMKRHEKPYGCTFPECTKKFGSKSDWRRHESSQHFQLEIWSCDQCSKAYHRREIFKRHLEDDHGLIDDEELANKLESCRVDRHSSKKFWCGFCEKIILADMEPGLWNERYEHIEDHFIGRKGFPRRHIGEWKRGDSEHSKAIENASQGTGDLNGYSARYKREPQSEVVMESLRGPRQLERKRQRPKAESPSPGASEQKRRRVGVRGHMA</sequence>
<feature type="compositionally biased region" description="Polar residues" evidence="8">
    <location>
        <begin position="57"/>
        <end position="76"/>
    </location>
</feature>
<evidence type="ECO:0000256" key="5">
    <source>
        <dbReference type="ARBA" id="ARBA00022833"/>
    </source>
</evidence>
<dbReference type="OrthoDB" id="6077919at2759"/>
<comment type="subcellular location">
    <subcellularLocation>
        <location evidence="1">Nucleus</location>
    </subcellularLocation>
</comment>
<evidence type="ECO:0000313" key="11">
    <source>
        <dbReference type="Proteomes" id="UP000028545"/>
    </source>
</evidence>
<accession>A0A084FUB6</accession>
<evidence type="ECO:0000259" key="9">
    <source>
        <dbReference type="PROSITE" id="PS50157"/>
    </source>
</evidence>
<dbReference type="Proteomes" id="UP000028545">
    <property type="component" value="Unassembled WGS sequence"/>
</dbReference>
<dbReference type="HOGENOM" id="CLU_428375_0_0_1"/>
<dbReference type="VEuPathDB" id="FungiDB:SAPIO_CDS10696"/>
<keyword evidence="5" id="KW-0862">Zinc</keyword>
<feature type="compositionally biased region" description="Basic and acidic residues" evidence="8">
    <location>
        <begin position="305"/>
        <end position="315"/>
    </location>
</feature>
<feature type="domain" description="C2H2-type" evidence="9">
    <location>
        <begin position="439"/>
        <end position="464"/>
    </location>
</feature>
<dbReference type="InterPro" id="IPR050888">
    <property type="entry name" value="ZnF_C2H2-type_TF"/>
</dbReference>
<feature type="region of interest" description="Disordered" evidence="8">
    <location>
        <begin position="219"/>
        <end position="241"/>
    </location>
</feature>
<dbReference type="Pfam" id="PF00096">
    <property type="entry name" value="zf-C2H2"/>
    <property type="match status" value="1"/>
</dbReference>
<feature type="compositionally biased region" description="Basic residues" evidence="8">
    <location>
        <begin position="628"/>
        <end position="639"/>
    </location>
</feature>
<evidence type="ECO:0000313" key="10">
    <source>
        <dbReference type="EMBL" id="KEZ38678.1"/>
    </source>
</evidence>
<comment type="caution">
    <text evidence="10">The sequence shown here is derived from an EMBL/GenBank/DDBJ whole genome shotgun (WGS) entry which is preliminary data.</text>
</comment>
<protein>
    <recommendedName>
        <fullName evidence="9">C2H2-type domain-containing protein</fullName>
    </recommendedName>
</protein>
<name>A0A084FUB6_PSEDA</name>
<feature type="region of interest" description="Disordered" evidence="8">
    <location>
        <begin position="57"/>
        <end position="81"/>
    </location>
</feature>
<dbReference type="PANTHER" id="PTHR24406">
    <property type="entry name" value="TRANSCRIPTIONAL REPRESSOR CTCFL-RELATED"/>
    <property type="match status" value="1"/>
</dbReference>
<feature type="domain" description="C2H2-type" evidence="9">
    <location>
        <begin position="413"/>
        <end position="440"/>
    </location>
</feature>
<feature type="domain" description="C2H2-type" evidence="9">
    <location>
        <begin position="470"/>
        <end position="493"/>
    </location>
</feature>
<dbReference type="PROSITE" id="PS00028">
    <property type="entry name" value="ZINC_FINGER_C2H2_1"/>
    <property type="match status" value="3"/>
</dbReference>
<dbReference type="GeneID" id="27719918"/>
<dbReference type="GO" id="GO:0008270">
    <property type="term" value="F:zinc ion binding"/>
    <property type="evidence" value="ECO:0007669"/>
    <property type="project" value="UniProtKB-KW"/>
</dbReference>
<dbReference type="InterPro" id="IPR013087">
    <property type="entry name" value="Znf_C2H2_type"/>
</dbReference>
<dbReference type="EMBL" id="JOWA01000176">
    <property type="protein sequence ID" value="KEZ38678.1"/>
    <property type="molecule type" value="Genomic_DNA"/>
</dbReference>
<dbReference type="RefSeq" id="XP_016638477.1">
    <property type="nucleotide sequence ID" value="XM_016784244.1"/>
</dbReference>
<dbReference type="PROSITE" id="PS50157">
    <property type="entry name" value="ZINC_FINGER_C2H2_2"/>
    <property type="match status" value="3"/>
</dbReference>
<keyword evidence="3" id="KW-0677">Repeat</keyword>
<evidence type="ECO:0000256" key="3">
    <source>
        <dbReference type="ARBA" id="ARBA00022737"/>
    </source>
</evidence>
<keyword evidence="11" id="KW-1185">Reference proteome</keyword>
<dbReference type="Gene3D" id="3.30.160.60">
    <property type="entry name" value="Classic Zinc Finger"/>
    <property type="match status" value="2"/>
</dbReference>
<organism evidence="10 11">
    <name type="scientific">Pseudallescheria apiosperma</name>
    <name type="common">Scedosporium apiospermum</name>
    <dbReference type="NCBI Taxonomy" id="563466"/>
    <lineage>
        <taxon>Eukaryota</taxon>
        <taxon>Fungi</taxon>
        <taxon>Dikarya</taxon>
        <taxon>Ascomycota</taxon>
        <taxon>Pezizomycotina</taxon>
        <taxon>Sordariomycetes</taxon>
        <taxon>Hypocreomycetidae</taxon>
        <taxon>Microascales</taxon>
        <taxon>Microascaceae</taxon>
        <taxon>Scedosporium</taxon>
    </lineage>
</organism>
<dbReference type="KEGG" id="sapo:SAPIO_CDS10696"/>
<evidence type="ECO:0000256" key="2">
    <source>
        <dbReference type="ARBA" id="ARBA00022723"/>
    </source>
</evidence>
<dbReference type="GO" id="GO:0005634">
    <property type="term" value="C:nucleus"/>
    <property type="evidence" value="ECO:0007669"/>
    <property type="project" value="UniProtKB-SubCell"/>
</dbReference>
<reference evidence="10 11" key="1">
    <citation type="journal article" date="2014" name="Genome Announc.">
        <title>Draft genome sequence of the pathogenic fungus Scedosporium apiospermum.</title>
        <authorList>
            <person name="Vandeputte P."/>
            <person name="Ghamrawi S."/>
            <person name="Rechenmann M."/>
            <person name="Iltis A."/>
            <person name="Giraud S."/>
            <person name="Fleury M."/>
            <person name="Thornton C."/>
            <person name="Delhaes L."/>
            <person name="Meyer W."/>
            <person name="Papon N."/>
            <person name="Bouchara J.P."/>
        </authorList>
    </citation>
    <scope>NUCLEOTIDE SEQUENCE [LARGE SCALE GENOMIC DNA]</scope>
    <source>
        <strain evidence="10 11">IHEM 14462</strain>
    </source>
</reference>
<proteinExistence type="predicted"/>
<feature type="compositionally biased region" description="Polar residues" evidence="8">
    <location>
        <begin position="224"/>
        <end position="241"/>
    </location>
</feature>
<keyword evidence="4 7" id="KW-0863">Zinc-finger</keyword>
<dbReference type="SMART" id="SM00355">
    <property type="entry name" value="ZnF_C2H2"/>
    <property type="match status" value="3"/>
</dbReference>
<dbReference type="InterPro" id="IPR036236">
    <property type="entry name" value="Znf_C2H2_sf"/>
</dbReference>
<dbReference type="SUPFAM" id="SSF57667">
    <property type="entry name" value="beta-beta-alpha zinc fingers"/>
    <property type="match status" value="2"/>
</dbReference>
<dbReference type="AlphaFoldDB" id="A0A084FUB6"/>
<keyword evidence="6" id="KW-0539">Nucleus</keyword>